<gene>
    <name evidence="1" type="ORF">RUM8411_03888</name>
</gene>
<sequence>MSSIEEKLSELDIVIPDTPSPLGNFAPYLIDGDYLYISGQISVDVDGNVQDVSQTLGSS</sequence>
<reference evidence="2" key="1">
    <citation type="submission" date="2017-03" db="EMBL/GenBank/DDBJ databases">
        <authorList>
            <person name="Rodrigo-Torres L."/>
            <person name="Arahal R.D."/>
            <person name="Lucena T."/>
        </authorList>
    </citation>
    <scope>NUCLEOTIDE SEQUENCE [LARGE SCALE GENOMIC DNA]</scope>
    <source>
        <strain evidence="2">CECT 8411</strain>
    </source>
</reference>
<dbReference type="InterPro" id="IPR035959">
    <property type="entry name" value="RutC-like_sf"/>
</dbReference>
<dbReference type="AlphaFoldDB" id="A0A1X7A9I5"/>
<dbReference type="Proteomes" id="UP000193778">
    <property type="component" value="Unassembled WGS sequence"/>
</dbReference>
<dbReference type="EMBL" id="FWFP01000014">
    <property type="protein sequence ID" value="SLN73538.1"/>
    <property type="molecule type" value="Genomic_DNA"/>
</dbReference>
<dbReference type="Gene3D" id="3.30.1330.40">
    <property type="entry name" value="RutC-like"/>
    <property type="match status" value="1"/>
</dbReference>
<evidence type="ECO:0000313" key="1">
    <source>
        <dbReference type="EMBL" id="SLN73538.1"/>
    </source>
</evidence>
<evidence type="ECO:0008006" key="3">
    <source>
        <dbReference type="Google" id="ProtNLM"/>
    </source>
</evidence>
<protein>
    <recommendedName>
        <fullName evidence="3">RidA family protein</fullName>
    </recommendedName>
</protein>
<keyword evidence="2" id="KW-1185">Reference proteome</keyword>
<dbReference type="RefSeq" id="WP_085824348.1">
    <property type="nucleotide sequence ID" value="NZ_FWFP01000014.1"/>
</dbReference>
<proteinExistence type="predicted"/>
<evidence type="ECO:0000313" key="2">
    <source>
        <dbReference type="Proteomes" id="UP000193778"/>
    </source>
</evidence>
<name>A0A1X7A9I5_9RHOB</name>
<organism evidence="1 2">
    <name type="scientific">Ruegeria meonggei</name>
    <dbReference type="NCBI Taxonomy" id="1446476"/>
    <lineage>
        <taxon>Bacteria</taxon>
        <taxon>Pseudomonadati</taxon>
        <taxon>Pseudomonadota</taxon>
        <taxon>Alphaproteobacteria</taxon>
        <taxon>Rhodobacterales</taxon>
        <taxon>Roseobacteraceae</taxon>
        <taxon>Ruegeria</taxon>
    </lineage>
</organism>
<dbReference type="SUPFAM" id="SSF55298">
    <property type="entry name" value="YjgF-like"/>
    <property type="match status" value="1"/>
</dbReference>
<accession>A0A1X7A9I5</accession>
<dbReference type="OrthoDB" id="9806350at2"/>